<feature type="transmembrane region" description="Helical" evidence="2">
    <location>
        <begin position="147"/>
        <end position="168"/>
    </location>
</feature>
<keyword evidence="2" id="KW-1133">Transmembrane helix</keyword>
<protein>
    <submittedName>
        <fullName evidence="3">Uncharacterized membrane protein HdeD, DUF308 family</fullName>
    </submittedName>
</protein>
<evidence type="ECO:0000313" key="4">
    <source>
        <dbReference type="Proteomes" id="UP000184387"/>
    </source>
</evidence>
<dbReference type="PANTHER" id="PTHR34989">
    <property type="entry name" value="PROTEIN HDED"/>
    <property type="match status" value="1"/>
</dbReference>
<accession>A0A1M6SPF5</accession>
<feature type="transmembrane region" description="Helical" evidence="2">
    <location>
        <begin position="116"/>
        <end position="140"/>
    </location>
</feature>
<dbReference type="AlphaFoldDB" id="A0A1M6SPF5"/>
<reference evidence="3 4" key="1">
    <citation type="submission" date="2016-11" db="EMBL/GenBank/DDBJ databases">
        <authorList>
            <person name="Jaros S."/>
            <person name="Januszkiewicz K."/>
            <person name="Wedrychowicz H."/>
        </authorList>
    </citation>
    <scope>NUCLEOTIDE SEQUENCE [LARGE SCALE GENOMIC DNA]</scope>
    <source>
        <strain evidence="3 4">DSM 14916</strain>
    </source>
</reference>
<keyword evidence="2" id="KW-0812">Transmembrane</keyword>
<feature type="transmembrane region" description="Helical" evidence="2">
    <location>
        <begin position="174"/>
        <end position="194"/>
    </location>
</feature>
<keyword evidence="2" id="KW-0472">Membrane</keyword>
<dbReference type="InterPro" id="IPR005325">
    <property type="entry name" value="DUF308_memb"/>
</dbReference>
<proteinExistence type="predicted"/>
<feature type="transmembrane region" description="Helical" evidence="2">
    <location>
        <begin position="33"/>
        <end position="53"/>
    </location>
</feature>
<dbReference type="OrthoDB" id="193343at2"/>
<dbReference type="InterPro" id="IPR052712">
    <property type="entry name" value="Acid_resist_chaperone_HdeD"/>
</dbReference>
<sequence>MSSATSGDALASRTASNGASPAEAMSGLLARNWWAIALRGVAALGFGLVALLVPGAAMLSLALIFAAYLLADGIFGIVSAVRAARTHERWGLLLAEGVLNLLMGLLAAFFPAGAVLGFVLATAAWALLTGGLMLAAAFRLDRSHGRLWLALGGILSLAWGILLVMTPLAGAVVLTWWLGAYAVAFGAALLVLAFRLRRQRDRASPVEPPPRGT</sequence>
<evidence type="ECO:0000256" key="1">
    <source>
        <dbReference type="SAM" id="MobiDB-lite"/>
    </source>
</evidence>
<dbReference type="Proteomes" id="UP000184387">
    <property type="component" value="Unassembled WGS sequence"/>
</dbReference>
<dbReference type="EMBL" id="FQZF01000058">
    <property type="protein sequence ID" value="SHK46602.1"/>
    <property type="molecule type" value="Genomic_DNA"/>
</dbReference>
<feature type="transmembrane region" description="Helical" evidence="2">
    <location>
        <begin position="59"/>
        <end position="78"/>
    </location>
</feature>
<dbReference type="Pfam" id="PF03729">
    <property type="entry name" value="DUF308"/>
    <property type="match status" value="2"/>
</dbReference>
<dbReference type="GO" id="GO:0005886">
    <property type="term" value="C:plasma membrane"/>
    <property type="evidence" value="ECO:0007669"/>
    <property type="project" value="TreeGrafter"/>
</dbReference>
<dbReference type="STRING" id="198092.SAMN02745194_04975"/>
<evidence type="ECO:0000256" key="2">
    <source>
        <dbReference type="SAM" id="Phobius"/>
    </source>
</evidence>
<gene>
    <name evidence="3" type="ORF">SAMN02745194_04975</name>
</gene>
<evidence type="ECO:0000313" key="3">
    <source>
        <dbReference type="EMBL" id="SHK46602.1"/>
    </source>
</evidence>
<feature type="region of interest" description="Disordered" evidence="1">
    <location>
        <begin position="1"/>
        <end position="20"/>
    </location>
</feature>
<dbReference type="PANTHER" id="PTHR34989:SF1">
    <property type="entry name" value="PROTEIN HDED"/>
    <property type="match status" value="1"/>
</dbReference>
<organism evidence="3 4">
    <name type="scientific">Muricoccus roseus</name>
    <dbReference type="NCBI Taxonomy" id="198092"/>
    <lineage>
        <taxon>Bacteria</taxon>
        <taxon>Pseudomonadati</taxon>
        <taxon>Pseudomonadota</taxon>
        <taxon>Alphaproteobacteria</taxon>
        <taxon>Acetobacterales</taxon>
        <taxon>Roseomonadaceae</taxon>
        <taxon>Muricoccus</taxon>
    </lineage>
</organism>
<name>A0A1M6SPF5_9PROT</name>
<feature type="transmembrane region" description="Helical" evidence="2">
    <location>
        <begin position="90"/>
        <end position="110"/>
    </location>
</feature>
<keyword evidence="4" id="KW-1185">Reference proteome</keyword>